<name>A0AAP0X7M1_LIQFO</name>
<keyword evidence="2" id="KW-1185">Reference proteome</keyword>
<proteinExistence type="predicted"/>
<evidence type="ECO:0000313" key="2">
    <source>
        <dbReference type="Proteomes" id="UP001415857"/>
    </source>
</evidence>
<evidence type="ECO:0000313" key="1">
    <source>
        <dbReference type="EMBL" id="KAK9289418.1"/>
    </source>
</evidence>
<dbReference type="AlphaFoldDB" id="A0AAP0X7M1"/>
<dbReference type="Proteomes" id="UP001415857">
    <property type="component" value="Unassembled WGS sequence"/>
</dbReference>
<dbReference type="SUPFAM" id="SSF50346">
    <property type="entry name" value="PRC-barrel domain"/>
    <property type="match status" value="2"/>
</dbReference>
<dbReference type="InterPro" id="IPR011033">
    <property type="entry name" value="PRC_barrel-like_sf"/>
</dbReference>
<comment type="caution">
    <text evidence="1">The sequence shown here is derived from an EMBL/GenBank/DDBJ whole genome shotgun (WGS) entry which is preliminary data.</text>
</comment>
<gene>
    <name evidence="1" type="ORF">L1049_007573</name>
</gene>
<dbReference type="EMBL" id="JBBPBK010000002">
    <property type="protein sequence ID" value="KAK9289418.1"/>
    <property type="molecule type" value="Genomic_DNA"/>
</dbReference>
<evidence type="ECO:0008006" key="3">
    <source>
        <dbReference type="Google" id="ProtNLM"/>
    </source>
</evidence>
<accession>A0AAP0X7M1</accession>
<dbReference type="PANTHER" id="PTHR36740:SF1">
    <property type="entry name" value="PRC-BARREL DOMAIN-CONTAINING PROTEIN"/>
    <property type="match status" value="1"/>
</dbReference>
<reference evidence="1 2" key="1">
    <citation type="journal article" date="2024" name="Plant J.">
        <title>Genome sequences and population genomics reveal climatic adaptation and genomic divergence between two closely related sweetgum species.</title>
        <authorList>
            <person name="Xu W.Q."/>
            <person name="Ren C.Q."/>
            <person name="Zhang X.Y."/>
            <person name="Comes H.P."/>
            <person name="Liu X.H."/>
            <person name="Li Y.G."/>
            <person name="Kettle C.J."/>
            <person name="Jalonen R."/>
            <person name="Gaisberger H."/>
            <person name="Ma Y.Z."/>
            <person name="Qiu Y.X."/>
        </authorList>
    </citation>
    <scope>NUCLEOTIDE SEQUENCE [LARGE SCALE GENOMIC DNA]</scope>
    <source>
        <strain evidence="1">Hangzhou</strain>
    </source>
</reference>
<organism evidence="1 2">
    <name type="scientific">Liquidambar formosana</name>
    <name type="common">Formosan gum</name>
    <dbReference type="NCBI Taxonomy" id="63359"/>
    <lineage>
        <taxon>Eukaryota</taxon>
        <taxon>Viridiplantae</taxon>
        <taxon>Streptophyta</taxon>
        <taxon>Embryophyta</taxon>
        <taxon>Tracheophyta</taxon>
        <taxon>Spermatophyta</taxon>
        <taxon>Magnoliopsida</taxon>
        <taxon>eudicotyledons</taxon>
        <taxon>Gunneridae</taxon>
        <taxon>Pentapetalae</taxon>
        <taxon>Saxifragales</taxon>
        <taxon>Altingiaceae</taxon>
        <taxon>Liquidambar</taxon>
    </lineage>
</organism>
<dbReference type="PANTHER" id="PTHR36740">
    <property type="entry name" value="PRC DOMAIN-CONTAINING PROTEIN"/>
    <property type="match status" value="1"/>
</dbReference>
<sequence>MKLNGRPGLRSGRQVMRRSNMLAKQVISIQSALGLGFVSELWVDTSSWVVLVVEVRPNLLSGELERFLLEDVSQVGDVVLVQDESVMESEFRMLGLETLVGYSVVTPGRRNIGKVRGYTFDINSGAVESLELDSVRNLLYSIKFGEHV</sequence>
<protein>
    <recommendedName>
        <fullName evidence="3">PRC-barrel domain-containing protein</fullName>
    </recommendedName>
</protein>